<protein>
    <recommendedName>
        <fullName evidence="4">5-aminolevulic acid synthase</fullName>
    </recommendedName>
</protein>
<dbReference type="EMBL" id="QAOT01000004">
    <property type="protein sequence ID" value="PTR19733.1"/>
    <property type="molecule type" value="Genomic_DNA"/>
</dbReference>
<dbReference type="RefSeq" id="WP_108220565.1">
    <property type="nucleotide sequence ID" value="NZ_CP090021.1"/>
</dbReference>
<proteinExistence type="predicted"/>
<evidence type="ECO:0000313" key="2">
    <source>
        <dbReference type="EMBL" id="PTR19733.1"/>
    </source>
</evidence>
<keyword evidence="3" id="KW-1185">Reference proteome</keyword>
<dbReference type="Proteomes" id="UP000244060">
    <property type="component" value="Unassembled WGS sequence"/>
</dbReference>
<name>A0A2T5KBE1_9RHOB</name>
<evidence type="ECO:0008006" key="4">
    <source>
        <dbReference type="Google" id="ProtNLM"/>
    </source>
</evidence>
<keyword evidence="1" id="KW-0732">Signal</keyword>
<sequence length="189" mass="19412">MRLAIMAALSLSAAGAALAEPVTGRQAERMLFAPLKAEVEILTVDFLSANDARLLRMVVSEQPYYGAVALSPEEGLASEATIAAANHHSTEAAAKAALAACEEKRKGRRSCEIAAYIRPAGWKARALSLSSDATRGFGADYGARGPRALAISPATGRWGLGQGGAAQQQALQACASTGGARDCAVVVAD</sequence>
<feature type="chain" id="PRO_5015401957" description="5-aminolevulic acid synthase" evidence="1">
    <location>
        <begin position="20"/>
        <end position="189"/>
    </location>
</feature>
<dbReference type="AlphaFoldDB" id="A0A2T5KBE1"/>
<accession>A0A2T5KBE1</accession>
<organism evidence="2 3">
    <name type="scientific">Cereibacter azotoformans</name>
    <dbReference type="NCBI Taxonomy" id="43057"/>
    <lineage>
        <taxon>Bacteria</taxon>
        <taxon>Pseudomonadati</taxon>
        <taxon>Pseudomonadota</taxon>
        <taxon>Alphaproteobacteria</taxon>
        <taxon>Rhodobacterales</taxon>
        <taxon>Paracoccaceae</taxon>
        <taxon>Cereibacter</taxon>
    </lineage>
</organism>
<evidence type="ECO:0000313" key="3">
    <source>
        <dbReference type="Proteomes" id="UP000244060"/>
    </source>
</evidence>
<comment type="caution">
    <text evidence="2">The sequence shown here is derived from an EMBL/GenBank/DDBJ whole genome shotgun (WGS) entry which is preliminary data.</text>
</comment>
<dbReference type="OrthoDB" id="7658791at2"/>
<feature type="signal peptide" evidence="1">
    <location>
        <begin position="1"/>
        <end position="19"/>
    </location>
</feature>
<evidence type="ECO:0000256" key="1">
    <source>
        <dbReference type="SAM" id="SignalP"/>
    </source>
</evidence>
<gene>
    <name evidence="2" type="ORF">C8J28_104220</name>
</gene>
<reference evidence="2 3" key="1">
    <citation type="submission" date="2018-04" db="EMBL/GenBank/DDBJ databases">
        <title>Genomic Encyclopedia of Type Strains, Phase III (KMG-III): the genomes of soil and plant-associated and newly described type strains.</title>
        <authorList>
            <person name="Whitman W."/>
        </authorList>
    </citation>
    <scope>NUCLEOTIDE SEQUENCE [LARGE SCALE GENOMIC DNA]</scope>
    <source>
        <strain evidence="2 3">KA25</strain>
    </source>
</reference>